<dbReference type="AlphaFoldDB" id="A0A917U9L9"/>
<feature type="domain" description="Serine aminopeptidase S33" evidence="2">
    <location>
        <begin position="267"/>
        <end position="498"/>
    </location>
</feature>
<feature type="transmembrane region" description="Helical" evidence="1">
    <location>
        <begin position="95"/>
        <end position="115"/>
    </location>
</feature>
<dbReference type="InterPro" id="IPR022742">
    <property type="entry name" value="Hydrolase_4"/>
</dbReference>
<dbReference type="InterPro" id="IPR050266">
    <property type="entry name" value="AB_hydrolase_sf"/>
</dbReference>
<dbReference type="PANTHER" id="PTHR43798:SF33">
    <property type="entry name" value="HYDROLASE, PUTATIVE (AFU_ORTHOLOGUE AFUA_2G14860)-RELATED"/>
    <property type="match status" value="1"/>
</dbReference>
<feature type="transmembrane region" description="Helical" evidence="1">
    <location>
        <begin position="154"/>
        <end position="180"/>
    </location>
</feature>
<evidence type="ECO:0000259" key="2">
    <source>
        <dbReference type="Pfam" id="PF12146"/>
    </source>
</evidence>
<gene>
    <name evidence="3" type="ORF">GCM10007977_083080</name>
</gene>
<sequence>MYTMNAPYSRAAAIASPSATRSRAADPGGTSSPNSMAAAYVACRRLRTYQRWRPGVLGRMCRAGSPATIAAMTYVLVLAAAWGVTTALSMPRGPLTTAEALTSIVISIAVGLAAGRLWRSRWTLLAAPAAFLLALELGRIPVRGPSVDAPHASAFGFVALVAGRGVHGLLSVFPMLLGVSYGRGVAGGWKRLVTGAATAVLLVLTVLVALPARTAPLPGVAELTTVDGLNVMIRGGHTARPVLLFLPGAPGGSELGAMRKHLSALEDSFVVATLDRRGGGASYAALGRTVTMDDAIADTLAVTDYLRTRFHQDKIFLLGHSGGSLVGALTAHRHPERYRAYIGTGQAVDVEASDKLFYADILAWARTGGRTSLVRQLTDQGPPPWKDVYAYEPIMLYENEVYGQRSEFVVDVPEYTLLQKAHTLNAILDTWTLFYPRVQDVDLRREVRSLAVPAYFVQGTNEMRGLAVLFAEWYEALDAPVKRLERFEGAGHRAMFEQPDRFVTFMASLPT</sequence>
<accession>A0A917U9L9</accession>
<dbReference type="SUPFAM" id="SSF53474">
    <property type="entry name" value="alpha/beta-Hydrolases"/>
    <property type="match status" value="1"/>
</dbReference>
<evidence type="ECO:0000313" key="4">
    <source>
        <dbReference type="Proteomes" id="UP000642070"/>
    </source>
</evidence>
<keyword evidence="1" id="KW-0472">Membrane</keyword>
<dbReference type="Pfam" id="PF12146">
    <property type="entry name" value="Hydrolase_4"/>
    <property type="match status" value="1"/>
</dbReference>
<dbReference type="InterPro" id="IPR029058">
    <property type="entry name" value="AB_hydrolase_fold"/>
</dbReference>
<feature type="transmembrane region" description="Helical" evidence="1">
    <location>
        <begin position="122"/>
        <end position="142"/>
    </location>
</feature>
<proteinExistence type="predicted"/>
<dbReference type="GO" id="GO:0016020">
    <property type="term" value="C:membrane"/>
    <property type="evidence" value="ECO:0007669"/>
    <property type="project" value="TreeGrafter"/>
</dbReference>
<protein>
    <recommendedName>
        <fullName evidence="2">Serine aminopeptidase S33 domain-containing protein</fullName>
    </recommendedName>
</protein>
<reference evidence="3" key="1">
    <citation type="journal article" date="2014" name="Int. J. Syst. Evol. Microbiol.">
        <title>Complete genome sequence of Corynebacterium casei LMG S-19264T (=DSM 44701T), isolated from a smear-ripened cheese.</title>
        <authorList>
            <consortium name="US DOE Joint Genome Institute (JGI-PGF)"/>
            <person name="Walter F."/>
            <person name="Albersmeier A."/>
            <person name="Kalinowski J."/>
            <person name="Ruckert C."/>
        </authorList>
    </citation>
    <scope>NUCLEOTIDE SEQUENCE</scope>
    <source>
        <strain evidence="3">JCM 19831</strain>
    </source>
</reference>
<comment type="caution">
    <text evidence="3">The sequence shown here is derived from an EMBL/GenBank/DDBJ whole genome shotgun (WGS) entry which is preliminary data.</text>
</comment>
<dbReference type="EMBL" id="BMPI01000058">
    <property type="protein sequence ID" value="GGM68750.1"/>
    <property type="molecule type" value="Genomic_DNA"/>
</dbReference>
<evidence type="ECO:0000256" key="1">
    <source>
        <dbReference type="SAM" id="Phobius"/>
    </source>
</evidence>
<name>A0A917U9L9_9ACTN</name>
<organism evidence="3 4">
    <name type="scientific">Dactylosporangium sucinum</name>
    <dbReference type="NCBI Taxonomy" id="1424081"/>
    <lineage>
        <taxon>Bacteria</taxon>
        <taxon>Bacillati</taxon>
        <taxon>Actinomycetota</taxon>
        <taxon>Actinomycetes</taxon>
        <taxon>Micromonosporales</taxon>
        <taxon>Micromonosporaceae</taxon>
        <taxon>Dactylosporangium</taxon>
    </lineage>
</organism>
<feature type="transmembrane region" description="Helical" evidence="1">
    <location>
        <begin position="192"/>
        <end position="212"/>
    </location>
</feature>
<reference evidence="3" key="2">
    <citation type="submission" date="2020-09" db="EMBL/GenBank/DDBJ databases">
        <authorList>
            <person name="Sun Q."/>
            <person name="Ohkuma M."/>
        </authorList>
    </citation>
    <scope>NUCLEOTIDE SEQUENCE</scope>
    <source>
        <strain evidence="3">JCM 19831</strain>
    </source>
</reference>
<evidence type="ECO:0000313" key="3">
    <source>
        <dbReference type="EMBL" id="GGM68750.1"/>
    </source>
</evidence>
<feature type="transmembrane region" description="Helical" evidence="1">
    <location>
        <begin position="69"/>
        <end position="89"/>
    </location>
</feature>
<keyword evidence="4" id="KW-1185">Reference proteome</keyword>
<keyword evidence="1" id="KW-1133">Transmembrane helix</keyword>
<keyword evidence="1" id="KW-0812">Transmembrane</keyword>
<dbReference type="Proteomes" id="UP000642070">
    <property type="component" value="Unassembled WGS sequence"/>
</dbReference>
<dbReference type="Gene3D" id="3.40.50.1820">
    <property type="entry name" value="alpha/beta hydrolase"/>
    <property type="match status" value="1"/>
</dbReference>
<dbReference type="PANTHER" id="PTHR43798">
    <property type="entry name" value="MONOACYLGLYCEROL LIPASE"/>
    <property type="match status" value="1"/>
</dbReference>